<organism evidence="2 3">
    <name type="scientific">Favolaschia claudopus</name>
    <dbReference type="NCBI Taxonomy" id="2862362"/>
    <lineage>
        <taxon>Eukaryota</taxon>
        <taxon>Fungi</taxon>
        <taxon>Dikarya</taxon>
        <taxon>Basidiomycota</taxon>
        <taxon>Agaricomycotina</taxon>
        <taxon>Agaricomycetes</taxon>
        <taxon>Agaricomycetidae</taxon>
        <taxon>Agaricales</taxon>
        <taxon>Marasmiineae</taxon>
        <taxon>Mycenaceae</taxon>
        <taxon>Favolaschia</taxon>
    </lineage>
</organism>
<reference evidence="2 3" key="1">
    <citation type="journal article" date="2024" name="J Genomics">
        <title>Draft genome sequencing and assembly of Favolaschia claudopus CIRM-BRFM 2984 isolated from oak limbs.</title>
        <authorList>
            <person name="Navarro D."/>
            <person name="Drula E."/>
            <person name="Chaduli D."/>
            <person name="Cazenave R."/>
            <person name="Ahrendt S."/>
            <person name="Wang J."/>
            <person name="Lipzen A."/>
            <person name="Daum C."/>
            <person name="Barry K."/>
            <person name="Grigoriev I.V."/>
            <person name="Favel A."/>
            <person name="Rosso M.N."/>
            <person name="Martin F."/>
        </authorList>
    </citation>
    <scope>NUCLEOTIDE SEQUENCE [LARGE SCALE GENOMIC DNA]</scope>
    <source>
        <strain evidence="2 3">CIRM-BRFM 2984</strain>
    </source>
</reference>
<accession>A0AAW0BQQ8</accession>
<evidence type="ECO:0000313" key="3">
    <source>
        <dbReference type="Proteomes" id="UP001362999"/>
    </source>
</evidence>
<feature type="compositionally biased region" description="Gly residues" evidence="1">
    <location>
        <begin position="183"/>
        <end position="204"/>
    </location>
</feature>
<proteinExistence type="predicted"/>
<evidence type="ECO:0000256" key="1">
    <source>
        <dbReference type="SAM" id="MobiDB-lite"/>
    </source>
</evidence>
<feature type="region of interest" description="Disordered" evidence="1">
    <location>
        <begin position="160"/>
        <end position="204"/>
    </location>
</feature>
<sequence>MLSRLPPGTPPPRFHPAPSSCIRSRHCCLKLPINSPLSVLPKLHPVNVSKQRIKTLRPPDVASPQRLRLFFVKPLHLNASPLSSLPAPLLLSSTFAFQVSSNPASVLYPTHTIPSETMAISIFAFFHTAAHTTSQLHVLFTEPVTLGHVKFSRRGWRRSLNDEDEEGDGEEDTCSRERECGQGDEGGGSMGEQGGGRGQRGAGD</sequence>
<dbReference type="EMBL" id="JAWWNJ010000028">
    <property type="protein sequence ID" value="KAK7028492.1"/>
    <property type="molecule type" value="Genomic_DNA"/>
</dbReference>
<name>A0AAW0BQQ8_9AGAR</name>
<gene>
    <name evidence="2" type="ORF">R3P38DRAFT_3354288</name>
</gene>
<dbReference type="Proteomes" id="UP001362999">
    <property type="component" value="Unassembled WGS sequence"/>
</dbReference>
<protein>
    <submittedName>
        <fullName evidence="2">Uncharacterized protein</fullName>
    </submittedName>
</protein>
<feature type="compositionally biased region" description="Acidic residues" evidence="1">
    <location>
        <begin position="162"/>
        <end position="172"/>
    </location>
</feature>
<evidence type="ECO:0000313" key="2">
    <source>
        <dbReference type="EMBL" id="KAK7028492.1"/>
    </source>
</evidence>
<keyword evidence="3" id="KW-1185">Reference proteome</keyword>
<comment type="caution">
    <text evidence="2">The sequence shown here is derived from an EMBL/GenBank/DDBJ whole genome shotgun (WGS) entry which is preliminary data.</text>
</comment>
<dbReference type="AlphaFoldDB" id="A0AAW0BQQ8"/>